<comment type="caution">
    <text evidence="1">The sequence shown here is derived from an EMBL/GenBank/DDBJ whole genome shotgun (WGS) entry which is preliminary data.</text>
</comment>
<dbReference type="EMBL" id="CAJVPJ010005665">
    <property type="protein sequence ID" value="CAG8663255.1"/>
    <property type="molecule type" value="Genomic_DNA"/>
</dbReference>
<protein>
    <submittedName>
        <fullName evidence="1">3856_t:CDS:1</fullName>
    </submittedName>
</protein>
<evidence type="ECO:0000313" key="1">
    <source>
        <dbReference type="EMBL" id="CAG8663255.1"/>
    </source>
</evidence>
<dbReference type="OrthoDB" id="2245086at2759"/>
<dbReference type="InterPro" id="IPR008657">
    <property type="entry name" value="JTB"/>
</dbReference>
<sequence>SHISSRSVSAKRLPNDSTLNRPVVRLVKTLEDLEDARRDGDINIEEGPLDNGVDGGVADGVADGVVDGVSDANGVDGVIADVGADSGTDSVIGDGEEKINDKDKDDDDVPLLYTCKVVGECTPCNIFETKTQEYCIEFGNKEKLECKYNRPTTNETDLSLLPEFRPCRRVKLLENTRFLKFQHQWQLRVLSTDGANWRQKAIGDLLKE</sequence>
<feature type="non-terminal residue" evidence="1">
    <location>
        <position position="208"/>
    </location>
</feature>
<gene>
    <name evidence="1" type="ORF">POCULU_LOCUS10565</name>
</gene>
<organism evidence="1 2">
    <name type="scientific">Paraglomus occultum</name>
    <dbReference type="NCBI Taxonomy" id="144539"/>
    <lineage>
        <taxon>Eukaryota</taxon>
        <taxon>Fungi</taxon>
        <taxon>Fungi incertae sedis</taxon>
        <taxon>Mucoromycota</taxon>
        <taxon>Glomeromycotina</taxon>
        <taxon>Glomeromycetes</taxon>
        <taxon>Paraglomerales</taxon>
        <taxon>Paraglomeraceae</taxon>
        <taxon>Paraglomus</taxon>
    </lineage>
</organism>
<accession>A0A9N9E7G6</accession>
<dbReference type="Proteomes" id="UP000789572">
    <property type="component" value="Unassembled WGS sequence"/>
</dbReference>
<keyword evidence="2" id="KW-1185">Reference proteome</keyword>
<dbReference type="GO" id="GO:0016020">
    <property type="term" value="C:membrane"/>
    <property type="evidence" value="ECO:0007669"/>
    <property type="project" value="InterPro"/>
</dbReference>
<dbReference type="AlphaFoldDB" id="A0A9N9E7G6"/>
<name>A0A9N9E7G6_9GLOM</name>
<reference evidence="1" key="1">
    <citation type="submission" date="2021-06" db="EMBL/GenBank/DDBJ databases">
        <authorList>
            <person name="Kallberg Y."/>
            <person name="Tangrot J."/>
            <person name="Rosling A."/>
        </authorList>
    </citation>
    <scope>NUCLEOTIDE SEQUENCE</scope>
    <source>
        <strain evidence="1">IA702</strain>
    </source>
</reference>
<dbReference type="Pfam" id="PF05439">
    <property type="entry name" value="JTB"/>
    <property type="match status" value="1"/>
</dbReference>
<proteinExistence type="predicted"/>
<evidence type="ECO:0000313" key="2">
    <source>
        <dbReference type="Proteomes" id="UP000789572"/>
    </source>
</evidence>